<dbReference type="OrthoDB" id="331856at2759"/>
<feature type="region of interest" description="Disordered" evidence="1">
    <location>
        <begin position="501"/>
        <end position="522"/>
    </location>
</feature>
<feature type="compositionally biased region" description="Low complexity" evidence="1">
    <location>
        <begin position="1537"/>
        <end position="1559"/>
    </location>
</feature>
<feature type="compositionally biased region" description="Low complexity" evidence="1">
    <location>
        <begin position="950"/>
        <end position="960"/>
    </location>
</feature>
<feature type="region of interest" description="Disordered" evidence="1">
    <location>
        <begin position="1"/>
        <end position="155"/>
    </location>
</feature>
<feature type="region of interest" description="Disordered" evidence="1">
    <location>
        <begin position="927"/>
        <end position="1006"/>
    </location>
</feature>
<dbReference type="EMBL" id="MIGC01002630">
    <property type="protein sequence ID" value="PHJ20729.1"/>
    <property type="molecule type" value="Genomic_DNA"/>
</dbReference>
<feature type="compositionally biased region" description="Polar residues" evidence="1">
    <location>
        <begin position="1377"/>
        <end position="1399"/>
    </location>
</feature>
<name>A0A2C6KV79_9APIC</name>
<evidence type="ECO:0000256" key="1">
    <source>
        <dbReference type="SAM" id="MobiDB-lite"/>
    </source>
</evidence>
<feature type="compositionally biased region" description="Low complexity" evidence="1">
    <location>
        <begin position="111"/>
        <end position="135"/>
    </location>
</feature>
<feature type="compositionally biased region" description="Polar residues" evidence="1">
    <location>
        <begin position="822"/>
        <end position="836"/>
    </location>
</feature>
<feature type="compositionally biased region" description="Polar residues" evidence="1">
    <location>
        <begin position="262"/>
        <end position="274"/>
    </location>
</feature>
<dbReference type="Proteomes" id="UP000221165">
    <property type="component" value="Unassembled WGS sequence"/>
</dbReference>
<organism evidence="2 3">
    <name type="scientific">Cystoisospora suis</name>
    <dbReference type="NCBI Taxonomy" id="483139"/>
    <lineage>
        <taxon>Eukaryota</taxon>
        <taxon>Sar</taxon>
        <taxon>Alveolata</taxon>
        <taxon>Apicomplexa</taxon>
        <taxon>Conoidasida</taxon>
        <taxon>Coccidia</taxon>
        <taxon>Eucoccidiorida</taxon>
        <taxon>Eimeriorina</taxon>
        <taxon>Sarcocystidae</taxon>
        <taxon>Cystoisospora</taxon>
    </lineage>
</organism>
<feature type="region of interest" description="Disordered" evidence="1">
    <location>
        <begin position="1356"/>
        <end position="1410"/>
    </location>
</feature>
<feature type="region of interest" description="Disordered" evidence="1">
    <location>
        <begin position="1213"/>
        <end position="1245"/>
    </location>
</feature>
<dbReference type="VEuPathDB" id="ToxoDB:CSUI_005430"/>
<accession>A0A2C6KV79</accession>
<dbReference type="RefSeq" id="XP_067922415.1">
    <property type="nucleotide sequence ID" value="XM_068065606.1"/>
</dbReference>
<evidence type="ECO:0000313" key="3">
    <source>
        <dbReference type="Proteomes" id="UP000221165"/>
    </source>
</evidence>
<evidence type="ECO:0000313" key="2">
    <source>
        <dbReference type="EMBL" id="PHJ20729.1"/>
    </source>
</evidence>
<feature type="region of interest" description="Disordered" evidence="1">
    <location>
        <begin position="1291"/>
        <end position="1324"/>
    </location>
</feature>
<gene>
    <name evidence="2" type="ORF">CSUI_005430</name>
</gene>
<feature type="compositionally biased region" description="Polar residues" evidence="1">
    <location>
        <begin position="1213"/>
        <end position="1224"/>
    </location>
</feature>
<feature type="compositionally biased region" description="Polar residues" evidence="1">
    <location>
        <begin position="392"/>
        <end position="401"/>
    </location>
</feature>
<feature type="compositionally biased region" description="Polar residues" evidence="1">
    <location>
        <begin position="1496"/>
        <end position="1506"/>
    </location>
</feature>
<feature type="region of interest" description="Disordered" evidence="1">
    <location>
        <begin position="390"/>
        <end position="434"/>
    </location>
</feature>
<reference evidence="2 3" key="1">
    <citation type="journal article" date="2017" name="Int. J. Parasitol.">
        <title>The genome of the protozoan parasite Cystoisospora suis and a reverse vaccinology approach to identify vaccine candidates.</title>
        <authorList>
            <person name="Palmieri N."/>
            <person name="Shrestha A."/>
            <person name="Ruttkowski B."/>
            <person name="Beck T."/>
            <person name="Vogl C."/>
            <person name="Tomley F."/>
            <person name="Blake D.P."/>
            <person name="Joachim A."/>
        </authorList>
    </citation>
    <scope>NUCLEOTIDE SEQUENCE [LARGE SCALE GENOMIC DNA]</scope>
    <source>
        <strain evidence="2 3">Wien I</strain>
    </source>
</reference>
<sequence length="1672" mass="179278">MSQNSAPRSGGYYSSPSLPSLSFGNSNGGSQHGCRGIVHVSSPSTAERRHGGIPPEPGLHTLRHHTRGSLAREACSSDLTSSYPARHMGTPTSPSAGDHRVTSSPCDGLPSHTSSFSSRGSFSSHRSSVDRASTSPIHRQSPTAPPVSRPPRWIDLQDDGDGEHAFCLRSVVLGMEVALLSDRVQRCSDGVLDTAGERTWLSLLQAYNLYQRNTVDLLNHLLLDAQSRLDRVLTYYRRQETSSSISSRMRDSTTSEPCLTGQPLSSQMEGNPTAESHDRGARPRGTVSGAVNLHTLARDVSRSEVHRELVPRYCREEEEVFVHQNTCRSFDHSPRCSDRHTVASAGECASVHPVHSPDESFSGASSAVFGVSSSSRGSFSSIEEKAERRTRACNSSIGSEQESVESREEGHQTTRAGFCDGRGGEDAGETTRPCQVSGICSPSPCLSPCEGSTRAGPSQSSSVVSPSYKALSPESLASMESEFSSWLRGSEGMERSKEKMEGLQCSGRGEAERVFSSGEGRGDRRRDLVVAEWRNGGQENDSASEDDEEGFCPSVLDHLEHQIASEEESDKDGFIRDEEEEDHPLRVRRSIASVITTEFVDPSSDEEEEEGIQTGGEGRRNVRTTSSAAEEKWWRVPGGSCSQGSELGQLECREGEHQGSKEDGEASSNEEEQDGPGKSNESVAEMEVKEESALQADAGVSGASTNVPAGSFGDRACQRMRRTNGPRHRGSCPPCSRRPRVQTSQLRRHSVQPIFLPAAWRRRAISLIHQSRGFQTSTSEMISSPVNTYDDLRERLLTGGPGDGLVEMSLCRVQQHGEDESYVQSRGVQSPSGETSTIHRDKEDGEPATADGRKVFSCMKEGLAYVLSLHLRENQLKWELLYRDQLAFVHFHESSQRRRQRGLELLHAHQTACASFSSIHPLLPNRTYSSSQQVSSSHTLPPPSVAFTRPSDSFPSSSPPRVMHASGRNPAEEPSRNRRPAALHPDLATSASSSGPVCVPSTPRGRRGTESYLAASGFPSCFIDNANAHSTDTPDYRFLPQDTSGVPYLSPLPTGVSPGSARDLCPSSLSATAGRSCEAPLGGEGGLQDSRGCGNNSLRSDGCEFSSGCAGLSTISAQPNVLSSHPSPALYSGSAPVVSTVPAPSLHASSPMACDRSGAFSSVTEAVSLERTPAVIYRSESVVEPQASGSSSSARADESPVLYLALSPLPTSGPASPINCQSLQRSEEPGEGERREGPRGEGESLFSFSQHPVVTRDTIGGIPPPPVWVREEEDPEDAIAFAQAAAIAARGGRGDSQVGERDRAGGGRNIVGNGRRGENDDGTAVPMCSSSSWIENNAGLESTPGSLPMIDLGRRGTPTPPSIQVTSPSSPAPGNFHHTTNRSSGVPECSSSLSLSPQTPHLLGGRPISPRHSLALDPTPLTCVSAASGTCRETSTAFEISQFATSADGSSSPLVNSSPFPGSHSSSSPSRDIESSSSSSPPLSAPQPLPHGSMSCFPSSYFSQNDSSRHSHHLRSHQEQSPRNPERTRPSQDIYGLPSSSTPPSFPYSSSLPSTSSPSAVFESAIPTTNTQTHRTQNGQSGERDAMRLLHSPPSYQSTPENVYYAGRQRQAFSSEVASQDCPSAAQICLQHRDIFERQLRKNEAHLEGLRVLMNRLLVVMEQIGARDSTSN</sequence>
<feature type="compositionally biased region" description="Basic and acidic residues" evidence="1">
    <location>
        <begin position="651"/>
        <end position="664"/>
    </location>
</feature>
<keyword evidence="3" id="KW-1185">Reference proteome</keyword>
<dbReference type="GeneID" id="94428817"/>
<feature type="compositionally biased region" description="Low complexity" evidence="1">
    <location>
        <begin position="9"/>
        <end position="25"/>
    </location>
</feature>
<feature type="region of interest" description="Disordered" evidence="1">
    <location>
        <begin position="243"/>
        <end position="289"/>
    </location>
</feature>
<comment type="caution">
    <text evidence="2">The sequence shown here is derived from an EMBL/GenBank/DDBJ whole genome shotgun (WGS) entry which is preliminary data.</text>
</comment>
<feature type="region of interest" description="Disordered" evidence="1">
    <location>
        <begin position="564"/>
        <end position="747"/>
    </location>
</feature>
<feature type="compositionally biased region" description="Basic and acidic residues" evidence="1">
    <location>
        <begin position="1516"/>
        <end position="1530"/>
    </location>
</feature>
<protein>
    <submittedName>
        <fullName evidence="2">Uncharacterized protein</fullName>
    </submittedName>
</protein>
<feature type="compositionally biased region" description="Basic residues" evidence="1">
    <location>
        <begin position="718"/>
        <end position="730"/>
    </location>
</feature>
<feature type="compositionally biased region" description="Polar residues" evidence="1">
    <location>
        <begin position="1446"/>
        <end position="1456"/>
    </location>
</feature>
<feature type="compositionally biased region" description="Low complexity" evidence="1">
    <location>
        <begin position="1457"/>
        <end position="1482"/>
    </location>
</feature>
<feature type="compositionally biased region" description="Basic and acidic residues" evidence="1">
    <location>
        <begin position="1225"/>
        <end position="1242"/>
    </location>
</feature>
<feature type="region of interest" description="Disordered" evidence="1">
    <location>
        <begin position="818"/>
        <end position="850"/>
    </location>
</feature>
<feature type="region of interest" description="Disordered" evidence="1">
    <location>
        <begin position="1446"/>
        <end position="1561"/>
    </location>
</feature>
<proteinExistence type="predicted"/>